<evidence type="ECO:0000256" key="9">
    <source>
        <dbReference type="SAM" id="SignalP"/>
    </source>
</evidence>
<dbReference type="SMART" id="SM00062">
    <property type="entry name" value="PBPb"/>
    <property type="match status" value="1"/>
</dbReference>
<evidence type="ECO:0000256" key="3">
    <source>
        <dbReference type="ARBA" id="ARBA00022692"/>
    </source>
</evidence>
<keyword evidence="6 8" id="KW-0472">Membrane</keyword>
<dbReference type="InterPro" id="IPR013099">
    <property type="entry name" value="K_chnl_dom"/>
</dbReference>
<dbReference type="STRING" id="1447782.SAMN05444417_1170"/>
<gene>
    <name evidence="11" type="ORF">SAMN05444417_1170</name>
</gene>
<dbReference type="Gene3D" id="3.40.190.10">
    <property type="entry name" value="Periplasmic binding protein-like II"/>
    <property type="match status" value="2"/>
</dbReference>
<dbReference type="PANTHER" id="PTHR11537">
    <property type="entry name" value="VOLTAGE-GATED POTASSIUM CHANNEL"/>
    <property type="match status" value="1"/>
</dbReference>
<comment type="subcellular location">
    <subcellularLocation>
        <location evidence="1">Membrane</location>
        <topology evidence="1">Multi-pass membrane protein</topology>
    </subcellularLocation>
</comment>
<keyword evidence="4 8" id="KW-1133">Transmembrane helix</keyword>
<keyword evidence="5" id="KW-0406">Ion transport</keyword>
<feature type="domain" description="Solute-binding protein family 3/N-terminal" evidence="10">
    <location>
        <begin position="39"/>
        <end position="361"/>
    </location>
</feature>
<evidence type="ECO:0000256" key="2">
    <source>
        <dbReference type="ARBA" id="ARBA00022448"/>
    </source>
</evidence>
<dbReference type="EMBL" id="FQYO01000002">
    <property type="protein sequence ID" value="SHI59871.1"/>
    <property type="molecule type" value="Genomic_DNA"/>
</dbReference>
<dbReference type="PRINTS" id="PR00169">
    <property type="entry name" value="KCHANNEL"/>
</dbReference>
<evidence type="ECO:0000256" key="6">
    <source>
        <dbReference type="ARBA" id="ARBA00023136"/>
    </source>
</evidence>
<keyword evidence="2" id="KW-0813">Transport</keyword>
<dbReference type="SUPFAM" id="SSF53850">
    <property type="entry name" value="Periplasmic binding protein-like II"/>
    <property type="match status" value="1"/>
</dbReference>
<accession>A0A1M6CG97</accession>
<dbReference type="SUPFAM" id="SSF81324">
    <property type="entry name" value="Voltage-gated potassium channels"/>
    <property type="match status" value="1"/>
</dbReference>
<dbReference type="Pfam" id="PF00497">
    <property type="entry name" value="SBP_bac_3"/>
    <property type="match status" value="1"/>
</dbReference>
<dbReference type="GO" id="GO:0001508">
    <property type="term" value="P:action potential"/>
    <property type="evidence" value="ECO:0007669"/>
    <property type="project" value="TreeGrafter"/>
</dbReference>
<evidence type="ECO:0000256" key="8">
    <source>
        <dbReference type="SAM" id="Phobius"/>
    </source>
</evidence>
<sequence length="361" mass="37658">MRHLAALALLALAMLAPAVGARAQAPAESSAAAPDARAVLRVGIQAAEPFAMERAGGAWLGLAADMWRIVAETNGWDFDFVAVDPADPLAALGDGTADLVLPVQATAAGLERAEFTLPLYTATLAVAGERENRILGVLSGFLSWQFLRLVAGLSVLLLIVGAIVWAIERRSNHEMFARSPLRGLGDGFWWAGVTLTTIGYGDKAPATFLGRAVAMLWMLMGLAVSAALTAAVVTLAGTERGIDLPEDLRGRSVAVVEGSTAAAFLGTEGIETRAYPDLQAALEAAQADETDAAAGPAPQVAALVDGLGTLDLRVQKTTLDPQMITIALPPGSGLRAPIDRAILTLFASETGWELTERYVPD</sequence>
<evidence type="ECO:0000259" key="10">
    <source>
        <dbReference type="SMART" id="SM00062"/>
    </source>
</evidence>
<feature type="transmembrane region" description="Helical" evidence="8">
    <location>
        <begin position="212"/>
        <end position="236"/>
    </location>
</feature>
<feature type="transmembrane region" description="Helical" evidence="8">
    <location>
        <begin position="146"/>
        <end position="167"/>
    </location>
</feature>
<reference evidence="11 12" key="1">
    <citation type="submission" date="2016-11" db="EMBL/GenBank/DDBJ databases">
        <authorList>
            <person name="Jaros S."/>
            <person name="Januszkiewicz K."/>
            <person name="Wedrychowicz H."/>
        </authorList>
    </citation>
    <scope>NUCLEOTIDE SEQUENCE [LARGE SCALE GENOMIC DNA]</scope>
    <source>
        <strain evidence="11 12">DSM 100565</strain>
    </source>
</reference>
<keyword evidence="12" id="KW-1185">Reference proteome</keyword>
<protein>
    <submittedName>
        <fullName evidence="11">Amino acid ABC transporter substrate-binding protein, PAAT family</fullName>
    </submittedName>
</protein>
<evidence type="ECO:0000313" key="12">
    <source>
        <dbReference type="Proteomes" id="UP000184292"/>
    </source>
</evidence>
<evidence type="ECO:0000256" key="5">
    <source>
        <dbReference type="ARBA" id="ARBA00023065"/>
    </source>
</evidence>
<feature type="chain" id="PRO_5012002611" evidence="9">
    <location>
        <begin position="24"/>
        <end position="361"/>
    </location>
</feature>
<evidence type="ECO:0000313" key="11">
    <source>
        <dbReference type="EMBL" id="SHI59871.1"/>
    </source>
</evidence>
<dbReference type="GO" id="GO:0015276">
    <property type="term" value="F:ligand-gated monoatomic ion channel activity"/>
    <property type="evidence" value="ECO:0007669"/>
    <property type="project" value="InterPro"/>
</dbReference>
<dbReference type="InterPro" id="IPR028325">
    <property type="entry name" value="VG_K_chnl"/>
</dbReference>
<dbReference type="GO" id="GO:0005251">
    <property type="term" value="F:delayed rectifier potassium channel activity"/>
    <property type="evidence" value="ECO:0007669"/>
    <property type="project" value="TreeGrafter"/>
</dbReference>
<dbReference type="InterPro" id="IPR001638">
    <property type="entry name" value="Solute-binding_3/MltF_N"/>
</dbReference>
<evidence type="ECO:0000256" key="7">
    <source>
        <dbReference type="ARBA" id="ARBA00023303"/>
    </source>
</evidence>
<dbReference type="OrthoDB" id="9768183at2"/>
<keyword evidence="3 8" id="KW-0812">Transmembrane</keyword>
<keyword evidence="9" id="KW-0732">Signal</keyword>
<dbReference type="GO" id="GO:0008076">
    <property type="term" value="C:voltage-gated potassium channel complex"/>
    <property type="evidence" value="ECO:0007669"/>
    <property type="project" value="InterPro"/>
</dbReference>
<dbReference type="PANTHER" id="PTHR11537:SF252">
    <property type="entry name" value="POTASSIUM VOLTAGE-GATED CHANNEL PROTEIN SHAW"/>
    <property type="match status" value="1"/>
</dbReference>
<name>A0A1M6CG97_9RHOB</name>
<proteinExistence type="predicted"/>
<evidence type="ECO:0000256" key="1">
    <source>
        <dbReference type="ARBA" id="ARBA00004141"/>
    </source>
</evidence>
<keyword evidence="7" id="KW-0407">Ion channel</keyword>
<dbReference type="Pfam" id="PF07885">
    <property type="entry name" value="Ion_trans_2"/>
    <property type="match status" value="1"/>
</dbReference>
<organism evidence="11 12">
    <name type="scientific">Wenxinia saemankumensis</name>
    <dbReference type="NCBI Taxonomy" id="1447782"/>
    <lineage>
        <taxon>Bacteria</taxon>
        <taxon>Pseudomonadati</taxon>
        <taxon>Pseudomonadota</taxon>
        <taxon>Alphaproteobacteria</taxon>
        <taxon>Rhodobacterales</taxon>
        <taxon>Roseobacteraceae</taxon>
        <taxon>Wenxinia</taxon>
    </lineage>
</organism>
<dbReference type="RefSeq" id="WP_073326871.1">
    <property type="nucleotide sequence ID" value="NZ_FQYO01000002.1"/>
</dbReference>
<evidence type="ECO:0000256" key="4">
    <source>
        <dbReference type="ARBA" id="ARBA00022989"/>
    </source>
</evidence>
<feature type="signal peptide" evidence="9">
    <location>
        <begin position="1"/>
        <end position="23"/>
    </location>
</feature>
<dbReference type="Gene3D" id="1.10.287.70">
    <property type="match status" value="1"/>
</dbReference>
<dbReference type="AlphaFoldDB" id="A0A1M6CG97"/>
<dbReference type="Proteomes" id="UP000184292">
    <property type="component" value="Unassembled WGS sequence"/>
</dbReference>